<evidence type="ECO:0000313" key="1">
    <source>
        <dbReference type="EMBL" id="GMA94249.1"/>
    </source>
</evidence>
<dbReference type="Proteomes" id="UP001157034">
    <property type="component" value="Unassembled WGS sequence"/>
</dbReference>
<dbReference type="Pfam" id="PF05045">
    <property type="entry name" value="RgpF"/>
    <property type="match status" value="1"/>
</dbReference>
<sequence length="403" mass="45333">MLKRRPFFHDPLYLDREAIIGRLLLQSATAEGYPADLILQNLAHTAAPKILNTSASLLEILPDRMDGYDPRKPFRIAAAVHVYYLDLADELLDRLEMLPSSYDLYVTTSDEEKAETLRGILDRRDDVRRDRTEVRVVGSNDGRDISALFVGLRDVLIGGRYDLIVKVHSKRSTQEKAAVGDFFRAQQLDNLLKSPGYAANLLGLFQRERGLGLVFPPTVHIGFPTLGGAWFTNKDRAAELLARLDVHIPLDEISPLAPLGSMYVFRPQALLPLTRIEWTWDNYSDQGYADGGLAHVQERIPAYVAGEGGYHARTVANAEYAAISHTFLEYKLDQLSAPVQGYAIDEVVDARLHADTYRRVGTRLGYLKDYLVRYHPSTVRALVRLRNGLRSMAGRSVRETTVR</sequence>
<protein>
    <recommendedName>
        <fullName evidence="3">Rhamnosyltransferase</fullName>
    </recommendedName>
</protein>
<name>A0ABQ6K4M6_9MICO</name>
<accession>A0ABQ6K4M6</accession>
<reference evidence="2" key="1">
    <citation type="journal article" date="2019" name="Int. J. Syst. Evol. Microbiol.">
        <title>The Global Catalogue of Microorganisms (GCM) 10K type strain sequencing project: providing services to taxonomists for standard genome sequencing and annotation.</title>
        <authorList>
            <consortium name="The Broad Institute Genomics Platform"/>
            <consortium name="The Broad Institute Genome Sequencing Center for Infectious Disease"/>
            <person name="Wu L."/>
            <person name="Ma J."/>
        </authorList>
    </citation>
    <scope>NUCLEOTIDE SEQUENCE [LARGE SCALE GENOMIC DNA]</scope>
    <source>
        <strain evidence="2">NBRC 108894</strain>
    </source>
</reference>
<dbReference type="InterPro" id="IPR007739">
    <property type="entry name" value="RgpF"/>
</dbReference>
<comment type="caution">
    <text evidence="1">The sequence shown here is derived from an EMBL/GenBank/DDBJ whole genome shotgun (WGS) entry which is preliminary data.</text>
</comment>
<dbReference type="EMBL" id="BSVB01000001">
    <property type="protein sequence ID" value="GMA94249.1"/>
    <property type="molecule type" value="Genomic_DNA"/>
</dbReference>
<organism evidence="1 2">
    <name type="scientific">Pseudolysinimonas kribbensis</name>
    <dbReference type="NCBI Taxonomy" id="433641"/>
    <lineage>
        <taxon>Bacteria</taxon>
        <taxon>Bacillati</taxon>
        <taxon>Actinomycetota</taxon>
        <taxon>Actinomycetes</taxon>
        <taxon>Micrococcales</taxon>
        <taxon>Microbacteriaceae</taxon>
        <taxon>Pseudolysinimonas</taxon>
    </lineage>
</organism>
<evidence type="ECO:0000313" key="2">
    <source>
        <dbReference type="Proteomes" id="UP001157034"/>
    </source>
</evidence>
<gene>
    <name evidence="1" type="ORF">GCM10025881_10730</name>
</gene>
<evidence type="ECO:0008006" key="3">
    <source>
        <dbReference type="Google" id="ProtNLM"/>
    </source>
</evidence>
<proteinExistence type="predicted"/>
<keyword evidence="2" id="KW-1185">Reference proteome</keyword>